<dbReference type="AlphaFoldDB" id="A5BHP8"/>
<accession>A5BHP8</accession>
<evidence type="ECO:0000313" key="1">
    <source>
        <dbReference type="EMBL" id="CAN81144.1"/>
    </source>
</evidence>
<reference evidence="1" key="1">
    <citation type="journal article" date="2007" name="PLoS ONE">
        <title>The first genome sequence of an elite grapevine cultivar (Pinot noir Vitis vinifera L.): coping with a highly heterozygous genome.</title>
        <authorList>
            <person name="Velasco R."/>
            <person name="Zharkikh A."/>
            <person name="Troggio M."/>
            <person name="Cartwright D.A."/>
            <person name="Cestaro A."/>
            <person name="Pruss D."/>
            <person name="Pindo M."/>
            <person name="FitzGerald L.M."/>
            <person name="Vezzulli S."/>
            <person name="Reid J."/>
            <person name="Malacarne G."/>
            <person name="Iliev D."/>
            <person name="Coppola G."/>
            <person name="Wardell B."/>
            <person name="Micheletti D."/>
            <person name="Macalma T."/>
            <person name="Facci M."/>
            <person name="Mitchell J.T."/>
            <person name="Perazzolli M."/>
            <person name="Eldredge G."/>
            <person name="Gatto P."/>
            <person name="Oyzerski R."/>
            <person name="Moretto M."/>
            <person name="Gutin N."/>
            <person name="Stefanini M."/>
            <person name="Chen Y."/>
            <person name="Segala C."/>
            <person name="Davenport C."/>
            <person name="Dematte L."/>
            <person name="Mraz A."/>
            <person name="Battilana J."/>
            <person name="Stormo K."/>
            <person name="Costa F."/>
            <person name="Tao Q."/>
            <person name="Si-Ammour A."/>
            <person name="Harkins T."/>
            <person name="Lackey A."/>
            <person name="Perbost C."/>
            <person name="Taillon B."/>
            <person name="Stella A."/>
            <person name="Solovyev V."/>
            <person name="Fawcett J.A."/>
            <person name="Sterck L."/>
            <person name="Vandepoele K."/>
            <person name="Grando S.M."/>
            <person name="Toppo S."/>
            <person name="Moser C."/>
            <person name="Lanchbury J."/>
            <person name="Bogden R."/>
            <person name="Skolnick M."/>
            <person name="Sgaramella V."/>
            <person name="Bhatnagar S.K."/>
            <person name="Fontana P."/>
            <person name="Gutin A."/>
            <person name="Van de Peer Y."/>
            <person name="Salamini F."/>
            <person name="Viola R."/>
        </authorList>
    </citation>
    <scope>NUCLEOTIDE SEQUENCE</scope>
</reference>
<dbReference type="InterPro" id="IPR043454">
    <property type="entry name" value="NPH3/RPT2-like"/>
</dbReference>
<proteinExistence type="predicted"/>
<sequence length="383" mass="43750">MGIVELFERGQHVTGSLHWTDVGFSSYEALVTTDLLVRIKSKASQRIIGSTISASGSLFAYSEHVKPSLFELKSAHGKETMDLLITKTGIEMEKDSIVVEKDRKLERENSDEIHILDIPGGPSAFEIRAKFCYDMTVTLNAYSVVAARCFAKYLGMHEIFEKGNLIHIIGVFFNSSIFHAWKEEILLMLRYAFAFALSFAIDSDEKWKIFSLSTGASNLLMNSSWWFAKEKALSDIIDEEHGQVPWCQNQTKKCLLGFHVMQLGLLMAEVEVTVSMELLAAVMVVKNMTARLTTWKKSYRRPYLLATCHACYWCFFIWFDDMSDVLYAHYYALIPFCDSALPFADQRPDFRDLEGCYGLYRTFPISNLTPEPDPVFRRSPFPK</sequence>
<dbReference type="ExpressionAtlas" id="A5BHP8">
    <property type="expression patterns" value="baseline and differential"/>
</dbReference>
<name>A5BHP8_VITVI</name>
<gene>
    <name evidence="1" type="ORF">VITISV_018483</name>
</gene>
<protein>
    <submittedName>
        <fullName evidence="1">Uncharacterized protein</fullName>
    </submittedName>
</protein>
<organism evidence="1">
    <name type="scientific">Vitis vinifera</name>
    <name type="common">Grape</name>
    <dbReference type="NCBI Taxonomy" id="29760"/>
    <lineage>
        <taxon>Eukaryota</taxon>
        <taxon>Viridiplantae</taxon>
        <taxon>Streptophyta</taxon>
        <taxon>Embryophyta</taxon>
        <taxon>Tracheophyta</taxon>
        <taxon>Spermatophyta</taxon>
        <taxon>Magnoliopsida</taxon>
        <taxon>eudicotyledons</taxon>
        <taxon>Gunneridae</taxon>
        <taxon>Pentapetalae</taxon>
        <taxon>rosids</taxon>
        <taxon>Vitales</taxon>
        <taxon>Vitaceae</taxon>
        <taxon>Viteae</taxon>
        <taxon>Vitis</taxon>
    </lineage>
</organism>
<dbReference type="EMBL" id="AM459862">
    <property type="protein sequence ID" value="CAN81144.1"/>
    <property type="molecule type" value="Genomic_DNA"/>
</dbReference>
<dbReference type="PANTHER" id="PTHR32370">
    <property type="entry name" value="OS12G0117600 PROTEIN"/>
    <property type="match status" value="1"/>
</dbReference>